<keyword evidence="7 10" id="KW-1133">Transmembrane helix</keyword>
<keyword evidence="6 12" id="KW-0067">ATP-binding</keyword>
<sequence length="737" mass="84126">MIKANKIDKFFNRGKRNEIHVINQISVDLPDHGLVVLFGPSGSGKTTLLNVLGGLDRAKGEIQFNDVSLHGYSMAQWDKIRNRHIGYIFQNYMLLENISIHENIQLTLNMIGITDKDEINKRVEYLLEKVGLKNYKKRKAGLLSGGQQQRVAIARALAKNPDVIIADEPTGNLDSKNTVEIMNIIKTISKEKLVLLVTHERELATFYADRIIELKDGQIVSDTKNSNESGSLDLKHDTDIYLKDMTAMNLSSEALDVSLYTDKPVDQIKLKLVLKNGTLYLDIDQKHAQKVNLLTDKSEVKLIDDHYKDFDKGMVDNLDSFQFGSIIDESKVEKSQPVITWKHAFRLAFNKVINSTTKRKFLFLGFILAGFLLLIAFGFVSRMLILDETLFMPYDKNYVLVNNIANRNELDSIINDEHTLYVSYRPNYNVEFELPIYYQESYSLTSYLQTDFLSVVQNGDIIHGRSIENDGEVLLDYKMFEGEYNELNQVLRAYGVSTPTELLNQKIYLNQKEFVLVGFVDRGYNAVIMQEIDFYRSINPNPGTKTLAVLQDEFFDTVTYPVFDDIYVLSSNPAQSVKNIGNISANIDVSHPYLEYRDNYITNMALVYSFLWVFSLVIVIITLIALFFVLRASLAERINEIAVFRALGVRRIDITKTFMVEIFVITTVSFIVGYIFGMYYFTNMNTALYDSNLIIFPPLFMVLGGLFIYGMSQLIGLIPVWGLLSKTPAQIMSSYDL</sequence>
<evidence type="ECO:0000256" key="7">
    <source>
        <dbReference type="ARBA" id="ARBA00022989"/>
    </source>
</evidence>
<keyword evidence="8 10" id="KW-0472">Membrane</keyword>
<keyword evidence="5" id="KW-0547">Nucleotide-binding</keyword>
<dbReference type="Pfam" id="PF00005">
    <property type="entry name" value="ABC_tran"/>
    <property type="match status" value="1"/>
</dbReference>
<feature type="transmembrane region" description="Helical" evidence="10">
    <location>
        <begin position="361"/>
        <end position="385"/>
    </location>
</feature>
<evidence type="ECO:0000256" key="3">
    <source>
        <dbReference type="ARBA" id="ARBA00022475"/>
    </source>
</evidence>
<feature type="transmembrane region" description="Helical" evidence="10">
    <location>
        <begin position="693"/>
        <end position="724"/>
    </location>
</feature>
<evidence type="ECO:0000313" key="13">
    <source>
        <dbReference type="Proteomes" id="UP001177160"/>
    </source>
</evidence>
<keyword evidence="2" id="KW-0813">Transport</keyword>
<dbReference type="GO" id="GO:0005524">
    <property type="term" value="F:ATP binding"/>
    <property type="evidence" value="ECO:0007669"/>
    <property type="project" value="UniProtKB-KW"/>
</dbReference>
<dbReference type="InterPro" id="IPR003593">
    <property type="entry name" value="AAA+_ATPase"/>
</dbReference>
<dbReference type="PROSITE" id="PS50893">
    <property type="entry name" value="ABC_TRANSPORTER_2"/>
    <property type="match status" value="1"/>
</dbReference>
<dbReference type="EMBL" id="JAOVQM010000002">
    <property type="protein sequence ID" value="MCV2231948.1"/>
    <property type="molecule type" value="Genomic_DNA"/>
</dbReference>
<dbReference type="PROSITE" id="PS00211">
    <property type="entry name" value="ABC_TRANSPORTER_1"/>
    <property type="match status" value="1"/>
</dbReference>
<dbReference type="PANTHER" id="PTHR42798:SF6">
    <property type="entry name" value="CELL DIVISION ATP-BINDING PROTEIN FTSE"/>
    <property type="match status" value="1"/>
</dbReference>
<gene>
    <name evidence="12" type="ORF">N7548_03805</name>
</gene>
<dbReference type="InterPro" id="IPR017871">
    <property type="entry name" value="ABC_transporter-like_CS"/>
</dbReference>
<dbReference type="Gene3D" id="3.40.50.300">
    <property type="entry name" value="P-loop containing nucleotide triphosphate hydrolases"/>
    <property type="match status" value="1"/>
</dbReference>
<dbReference type="RefSeq" id="WP_263608101.1">
    <property type="nucleotide sequence ID" value="NZ_JAOVQM010000002.1"/>
</dbReference>
<evidence type="ECO:0000256" key="2">
    <source>
        <dbReference type="ARBA" id="ARBA00022448"/>
    </source>
</evidence>
<feature type="domain" description="ABC transporter" evidence="11">
    <location>
        <begin position="2"/>
        <end position="241"/>
    </location>
</feature>
<proteinExistence type="inferred from homology"/>
<protein>
    <submittedName>
        <fullName evidence="12">ABC transporter ATP-binding protein/permease</fullName>
    </submittedName>
</protein>
<dbReference type="Proteomes" id="UP001177160">
    <property type="component" value="Unassembled WGS sequence"/>
</dbReference>
<evidence type="ECO:0000256" key="9">
    <source>
        <dbReference type="ARBA" id="ARBA00038388"/>
    </source>
</evidence>
<feature type="transmembrane region" description="Helical" evidence="10">
    <location>
        <begin position="606"/>
        <end position="630"/>
    </location>
</feature>
<dbReference type="SUPFAM" id="SSF52540">
    <property type="entry name" value="P-loop containing nucleoside triphosphate hydrolases"/>
    <property type="match status" value="1"/>
</dbReference>
<evidence type="ECO:0000256" key="5">
    <source>
        <dbReference type="ARBA" id="ARBA00022741"/>
    </source>
</evidence>
<evidence type="ECO:0000256" key="4">
    <source>
        <dbReference type="ARBA" id="ARBA00022692"/>
    </source>
</evidence>
<evidence type="ECO:0000256" key="1">
    <source>
        <dbReference type="ARBA" id="ARBA00004429"/>
    </source>
</evidence>
<dbReference type="Pfam" id="PF02687">
    <property type="entry name" value="FtsX"/>
    <property type="match status" value="1"/>
</dbReference>
<dbReference type="PANTHER" id="PTHR42798">
    <property type="entry name" value="LIPOPROTEIN-RELEASING SYSTEM ATP-BINDING PROTEIN LOLD"/>
    <property type="match status" value="1"/>
</dbReference>
<evidence type="ECO:0000256" key="10">
    <source>
        <dbReference type="SAM" id="Phobius"/>
    </source>
</evidence>
<keyword evidence="13" id="KW-1185">Reference proteome</keyword>
<comment type="caution">
    <text evidence="12">The sequence shown here is derived from an EMBL/GenBank/DDBJ whole genome shotgun (WGS) entry which is preliminary data.</text>
</comment>
<dbReference type="InterPro" id="IPR017911">
    <property type="entry name" value="MacB-like_ATP-bd"/>
</dbReference>
<accession>A0ABT2YBN1</accession>
<feature type="transmembrane region" description="Helical" evidence="10">
    <location>
        <begin position="658"/>
        <end position="681"/>
    </location>
</feature>
<dbReference type="CDD" id="cd03255">
    <property type="entry name" value="ABC_MJ0796_LolCDE_FtsE"/>
    <property type="match status" value="1"/>
</dbReference>
<evidence type="ECO:0000313" key="12">
    <source>
        <dbReference type="EMBL" id="MCV2231948.1"/>
    </source>
</evidence>
<keyword evidence="4 10" id="KW-0812">Transmembrane</keyword>
<reference evidence="12" key="1">
    <citation type="submission" date="2022-09" db="EMBL/GenBank/DDBJ databases">
        <title>Novel Mycoplasma species identified in domestic and wild animals.</title>
        <authorList>
            <person name="Volokhov D.V."/>
            <person name="Furtak V.A."/>
            <person name="Zagorodnyaya T.A."/>
        </authorList>
    </citation>
    <scope>NUCLEOTIDE SEQUENCE</scope>
    <source>
        <strain evidence="12">Oakley</strain>
    </source>
</reference>
<dbReference type="InterPro" id="IPR003838">
    <property type="entry name" value="ABC3_permease_C"/>
</dbReference>
<keyword evidence="3" id="KW-1003">Cell membrane</keyword>
<name>A0ABT2YBN1_9MOLU</name>
<evidence type="ECO:0000259" key="11">
    <source>
        <dbReference type="PROSITE" id="PS50893"/>
    </source>
</evidence>
<comment type="similarity">
    <text evidence="9">Belongs to the ABC transporter superfamily. Macrolide exporter (TC 3.A.1.122) family.</text>
</comment>
<organism evidence="12 13">
    <name type="scientific">Paracholeplasma manati</name>
    <dbReference type="NCBI Taxonomy" id="591373"/>
    <lineage>
        <taxon>Bacteria</taxon>
        <taxon>Bacillati</taxon>
        <taxon>Mycoplasmatota</taxon>
        <taxon>Mollicutes</taxon>
        <taxon>Acholeplasmatales</taxon>
        <taxon>Acholeplasmataceae</taxon>
        <taxon>Paracholeplasma</taxon>
    </lineage>
</organism>
<evidence type="ECO:0000256" key="6">
    <source>
        <dbReference type="ARBA" id="ARBA00022840"/>
    </source>
</evidence>
<dbReference type="InterPro" id="IPR027417">
    <property type="entry name" value="P-loop_NTPase"/>
</dbReference>
<evidence type="ECO:0000256" key="8">
    <source>
        <dbReference type="ARBA" id="ARBA00023136"/>
    </source>
</evidence>
<dbReference type="SMART" id="SM00382">
    <property type="entry name" value="AAA"/>
    <property type="match status" value="1"/>
</dbReference>
<comment type="subcellular location">
    <subcellularLocation>
        <location evidence="1">Cell inner membrane</location>
        <topology evidence="1">Multi-pass membrane protein</topology>
    </subcellularLocation>
</comment>
<dbReference type="InterPro" id="IPR003439">
    <property type="entry name" value="ABC_transporter-like_ATP-bd"/>
</dbReference>